<evidence type="ECO:0000256" key="7">
    <source>
        <dbReference type="ARBA" id="ARBA00022962"/>
    </source>
</evidence>
<feature type="site" description="Increases nucleophilicity of active site Cys" evidence="8">
    <location>
        <position position="439"/>
    </location>
</feature>
<dbReference type="NCBIfam" id="TIGR00379">
    <property type="entry name" value="cobB"/>
    <property type="match status" value="1"/>
</dbReference>
<evidence type="ECO:0000259" key="10">
    <source>
        <dbReference type="Pfam" id="PF07685"/>
    </source>
</evidence>
<dbReference type="SUPFAM" id="SSF52540">
    <property type="entry name" value="P-loop containing nucleoside triphosphate hydrolases"/>
    <property type="match status" value="1"/>
</dbReference>
<dbReference type="HAMAP" id="MF_00027">
    <property type="entry name" value="CobB_CbiA"/>
    <property type="match status" value="1"/>
</dbReference>
<dbReference type="InterPro" id="IPR004484">
    <property type="entry name" value="CbiA/CobB_synth"/>
</dbReference>
<keyword evidence="7 8" id="KW-0315">Glutamine amidotransferase</keyword>
<dbReference type="AlphaFoldDB" id="A0A7T0BY23"/>
<dbReference type="GO" id="GO:0005524">
    <property type="term" value="F:ATP binding"/>
    <property type="evidence" value="ECO:0007669"/>
    <property type="project" value="UniProtKB-UniRule"/>
</dbReference>
<comment type="function">
    <text evidence="8">Catalyzes the ATP-dependent amidation of the two carboxylate groups at positions a and c of cobyrinate, using either L-glutamine or ammonia as the nitrogen source.</text>
</comment>
<dbReference type="GO" id="GO:0009236">
    <property type="term" value="P:cobalamin biosynthetic process"/>
    <property type="evidence" value="ECO:0007669"/>
    <property type="project" value="UniProtKB-UniRule"/>
</dbReference>
<evidence type="ECO:0000256" key="4">
    <source>
        <dbReference type="ARBA" id="ARBA00022741"/>
    </source>
</evidence>
<feature type="active site" description="Nucleophile" evidence="8">
    <location>
        <position position="338"/>
    </location>
</feature>
<protein>
    <recommendedName>
        <fullName evidence="8">Cobyrinate a,c-diamide synthase</fullName>
        <ecNumber evidence="8">6.3.5.11</ecNumber>
    </recommendedName>
    <alternativeName>
        <fullName evidence="8">Cobyrinic acid a,c-diamide synthetase</fullName>
    </alternativeName>
</protein>
<keyword evidence="3 8" id="KW-0436">Ligase</keyword>
<evidence type="ECO:0000256" key="6">
    <source>
        <dbReference type="ARBA" id="ARBA00022842"/>
    </source>
</evidence>
<dbReference type="CDD" id="cd03130">
    <property type="entry name" value="GATase1_CobB"/>
    <property type="match status" value="1"/>
</dbReference>
<evidence type="ECO:0000256" key="5">
    <source>
        <dbReference type="ARBA" id="ARBA00022840"/>
    </source>
</evidence>
<comment type="similarity">
    <text evidence="8">Belongs to the CobB/CbiA family.</text>
</comment>
<accession>A0A7T0BY23</accession>
<dbReference type="Pfam" id="PF01656">
    <property type="entry name" value="CbiA"/>
    <property type="match status" value="1"/>
</dbReference>
<feature type="domain" description="CobQ/CobB/MinD/ParA nucleotide binding" evidence="9">
    <location>
        <begin position="12"/>
        <end position="193"/>
    </location>
</feature>
<dbReference type="Proteomes" id="UP000594688">
    <property type="component" value="Chromosome"/>
</dbReference>
<evidence type="ECO:0000313" key="11">
    <source>
        <dbReference type="EMBL" id="QPJ63038.1"/>
    </source>
</evidence>
<comment type="cofactor">
    <cofactor evidence="1 8">
        <name>Mg(2+)</name>
        <dbReference type="ChEBI" id="CHEBI:18420"/>
    </cofactor>
</comment>
<dbReference type="EMBL" id="CP048685">
    <property type="protein sequence ID" value="QPJ63038.1"/>
    <property type="molecule type" value="Genomic_DNA"/>
</dbReference>
<keyword evidence="6 8" id="KW-0460">Magnesium</keyword>
<dbReference type="GO" id="GO:0042242">
    <property type="term" value="F:cobyrinic acid a,c-diamide synthase activity"/>
    <property type="evidence" value="ECO:0007669"/>
    <property type="project" value="UniProtKB-UniRule"/>
</dbReference>
<evidence type="ECO:0000313" key="12">
    <source>
        <dbReference type="Proteomes" id="UP000594688"/>
    </source>
</evidence>
<dbReference type="PROSITE" id="PS51274">
    <property type="entry name" value="GATASE_COBBQ"/>
    <property type="match status" value="1"/>
</dbReference>
<dbReference type="Pfam" id="PF07685">
    <property type="entry name" value="GATase_3"/>
    <property type="match status" value="1"/>
</dbReference>
<dbReference type="UniPathway" id="UPA00148">
    <property type="reaction ID" value="UER00231"/>
</dbReference>
<comment type="pathway">
    <text evidence="8">Cofactor biosynthesis; adenosylcobalamin biosynthesis; cob(II)yrinate a,c-diamide from sirohydrochlorin (anaerobic route): step 10/10.</text>
</comment>
<evidence type="ECO:0000259" key="9">
    <source>
        <dbReference type="Pfam" id="PF01656"/>
    </source>
</evidence>
<dbReference type="InterPro" id="IPR027417">
    <property type="entry name" value="P-loop_NTPase"/>
</dbReference>
<dbReference type="InterPro" id="IPR011698">
    <property type="entry name" value="GATase_3"/>
</dbReference>
<dbReference type="InterPro" id="IPR029062">
    <property type="entry name" value="Class_I_gatase-like"/>
</dbReference>
<comment type="miscellaneous">
    <text evidence="8">The a and c carboxylates of cobyrinate are activated for nucleophilic attack via formation of a phosphorylated intermediate by ATP. CbiA catalyzes first the amidation of the c-carboxylate, and then that of the a-carboxylate.</text>
</comment>
<name>A0A7T0BY23_9BACT</name>
<dbReference type="EC" id="6.3.5.11" evidence="8"/>
<keyword evidence="5 8" id="KW-0067">ATP-binding</keyword>
<gene>
    <name evidence="8" type="primary">cbiA</name>
    <name evidence="11" type="ORF">G3M70_14605</name>
</gene>
<comment type="domain">
    <text evidence="8">Comprises of two domains. The C-terminal domain contains the binding site for glutamine and catalyzes the hydrolysis of this substrate to glutamate and ammonia. The N-terminal domain is anticipated to bind ATP and cobyrinate and catalyzes the ultimate synthesis of the diamide product. The ammonia produced via the glutaminase domain is probably translocated to the adjacent domain via a molecular tunnel, where it reacts with an activated intermediate.</text>
</comment>
<proteinExistence type="inferred from homology"/>
<evidence type="ECO:0000256" key="1">
    <source>
        <dbReference type="ARBA" id="ARBA00001946"/>
    </source>
</evidence>
<comment type="catalytic activity">
    <reaction evidence="8">
        <text>cob(II)yrinate + 2 L-glutamine + 2 ATP + 2 H2O = cob(II)yrinate a,c diamide + 2 L-glutamate + 2 ADP + 2 phosphate + 2 H(+)</text>
        <dbReference type="Rhea" id="RHEA:26289"/>
        <dbReference type="ChEBI" id="CHEBI:15377"/>
        <dbReference type="ChEBI" id="CHEBI:15378"/>
        <dbReference type="ChEBI" id="CHEBI:29985"/>
        <dbReference type="ChEBI" id="CHEBI:30616"/>
        <dbReference type="ChEBI" id="CHEBI:43474"/>
        <dbReference type="ChEBI" id="CHEBI:58359"/>
        <dbReference type="ChEBI" id="CHEBI:58537"/>
        <dbReference type="ChEBI" id="CHEBI:58894"/>
        <dbReference type="ChEBI" id="CHEBI:456216"/>
        <dbReference type="EC" id="6.3.5.11"/>
    </reaction>
</comment>
<feature type="domain" description="CobB/CobQ-like glutamine amidotransferase" evidence="10">
    <location>
        <begin position="256"/>
        <end position="445"/>
    </location>
</feature>
<keyword evidence="4 8" id="KW-0547">Nucleotide-binding</keyword>
<dbReference type="Gene3D" id="3.40.50.300">
    <property type="entry name" value="P-loop containing nucleotide triphosphate hydrolases"/>
    <property type="match status" value="2"/>
</dbReference>
<keyword evidence="2 8" id="KW-0169">Cobalamin biosynthesis</keyword>
<dbReference type="Gene3D" id="3.40.50.880">
    <property type="match status" value="1"/>
</dbReference>
<evidence type="ECO:0000256" key="8">
    <source>
        <dbReference type="HAMAP-Rule" id="MF_00027"/>
    </source>
</evidence>
<reference evidence="11 12" key="1">
    <citation type="submission" date="2020-02" db="EMBL/GenBank/DDBJ databases">
        <title>Genomic and physiological characterization of two novel Nitrospinaceae genera.</title>
        <authorList>
            <person name="Mueller A.J."/>
            <person name="Jung M.-Y."/>
            <person name="Strachan C.R."/>
            <person name="Herbold C.W."/>
            <person name="Kirkegaard R.H."/>
            <person name="Daims H."/>
        </authorList>
    </citation>
    <scope>NUCLEOTIDE SEQUENCE [LARGE SCALE GENOMIC DNA]</scope>
    <source>
        <strain evidence="11">EB</strain>
    </source>
</reference>
<evidence type="ECO:0000256" key="2">
    <source>
        <dbReference type="ARBA" id="ARBA00022573"/>
    </source>
</evidence>
<dbReference type="KEGG" id="nli:G3M70_14605"/>
<sequence length="460" mass="51563">MILKNSPVPGFVVAGTHSSVGKTSVTLALLRLLRNKRVPVQPFKAGPDYIDPGHHKQAAGVPSYNLDSWMCTRTYLKNLFADVMQPGSLAVVEGVMGLFDGAYPTNDRGTTADIAKLFNLPVMLVIDGSQMARSAAALVDGFTKFDPDLKFLGVIANRVSSPKHANLIKAALRYHTDIPYLGNIPTNPSLSISERHLGLHQGLEQTDQRYNDWAEHIDKHIDIKKLLRKTGFKKEIKTTVTTSLKRWKKNSTRTFKVGIARDEAFQFCYQDTLDLIKHHSGSISFFSPLKDKKLPEDLDWLYFPGGYPELFAKKLSKNSKIIKCIQEFAKTRGVLAECGGLMYTGKAIIDSNGVKHPILGLLNLTTSMKPSGLTIGYRDLKQVQSKLPTKIIKLKGHEFHFSNFKSNREPPVFSQKTRKNCEPITDGYIKNRTLALYSHIYWGSSPETFRALVEWMRGTH</sequence>
<dbReference type="PANTHER" id="PTHR43873:SF1">
    <property type="entry name" value="COBYRINATE A,C-DIAMIDE SYNTHASE"/>
    <property type="match status" value="1"/>
</dbReference>
<dbReference type="NCBIfam" id="NF002204">
    <property type="entry name" value="PRK01077.1"/>
    <property type="match status" value="1"/>
</dbReference>
<organism evidence="11 12">
    <name type="scientific">Candidatus Nitronauta litoralis</name>
    <dbReference type="NCBI Taxonomy" id="2705533"/>
    <lineage>
        <taxon>Bacteria</taxon>
        <taxon>Pseudomonadati</taxon>
        <taxon>Nitrospinota/Tectimicrobiota group</taxon>
        <taxon>Nitrospinota</taxon>
        <taxon>Nitrospinia</taxon>
        <taxon>Nitrospinales</taxon>
        <taxon>Nitrospinaceae</taxon>
        <taxon>Candidatus Nitronauta</taxon>
    </lineage>
</organism>
<dbReference type="CDD" id="cd05388">
    <property type="entry name" value="CobB_N"/>
    <property type="match status" value="1"/>
</dbReference>
<dbReference type="PANTHER" id="PTHR43873">
    <property type="entry name" value="COBYRINATE A,C-DIAMIDE SYNTHASE"/>
    <property type="match status" value="1"/>
</dbReference>
<evidence type="ECO:0000256" key="3">
    <source>
        <dbReference type="ARBA" id="ARBA00022598"/>
    </source>
</evidence>
<dbReference type="SUPFAM" id="SSF52317">
    <property type="entry name" value="Class I glutamine amidotransferase-like"/>
    <property type="match status" value="1"/>
</dbReference>
<dbReference type="InterPro" id="IPR002586">
    <property type="entry name" value="CobQ/CobB/MinD/ParA_Nub-bd_dom"/>
</dbReference>